<dbReference type="GO" id="GO:1990904">
    <property type="term" value="C:ribonucleoprotein complex"/>
    <property type="evidence" value="ECO:0007669"/>
    <property type="project" value="UniProtKB-KW"/>
</dbReference>
<comment type="caution">
    <text evidence="4">The sequence shown here is derived from an EMBL/GenBank/DDBJ whole genome shotgun (WGS) entry which is preliminary data.</text>
</comment>
<evidence type="ECO:0000313" key="5">
    <source>
        <dbReference type="Proteomes" id="UP001150062"/>
    </source>
</evidence>
<evidence type="ECO:0000259" key="3">
    <source>
        <dbReference type="PROSITE" id="PS50102"/>
    </source>
</evidence>
<dbReference type="Proteomes" id="UP001150062">
    <property type="component" value="Unassembled WGS sequence"/>
</dbReference>
<dbReference type="Gene3D" id="3.30.70.330">
    <property type="match status" value="1"/>
</dbReference>
<dbReference type="InterPro" id="IPR012677">
    <property type="entry name" value="Nucleotide-bd_a/b_plait_sf"/>
</dbReference>
<dbReference type="CDD" id="cd00590">
    <property type="entry name" value="RRM_SF"/>
    <property type="match status" value="1"/>
</dbReference>
<dbReference type="InterPro" id="IPR000504">
    <property type="entry name" value="RRM_dom"/>
</dbReference>
<feature type="compositionally biased region" description="Polar residues" evidence="2">
    <location>
        <begin position="16"/>
        <end position="33"/>
    </location>
</feature>
<dbReference type="EMBL" id="JAOAOG010000056">
    <property type="protein sequence ID" value="KAJ6251550.1"/>
    <property type="molecule type" value="Genomic_DNA"/>
</dbReference>
<keyword evidence="1" id="KW-0694">RNA-binding</keyword>
<feature type="region of interest" description="Disordered" evidence="2">
    <location>
        <begin position="14"/>
        <end position="68"/>
    </location>
</feature>
<dbReference type="InterPro" id="IPR035979">
    <property type="entry name" value="RBD_domain_sf"/>
</dbReference>
<dbReference type="PANTHER" id="PTHR15241:SF304">
    <property type="entry name" value="RRM DOMAIN-CONTAINING PROTEIN"/>
    <property type="match status" value="1"/>
</dbReference>
<proteinExistence type="predicted"/>
<dbReference type="Pfam" id="PF00076">
    <property type="entry name" value="RRM_1"/>
    <property type="match status" value="1"/>
</dbReference>
<dbReference type="SMART" id="SM00360">
    <property type="entry name" value="RRM"/>
    <property type="match status" value="1"/>
</dbReference>
<dbReference type="PANTHER" id="PTHR15241">
    <property type="entry name" value="TRANSFORMER-2-RELATED"/>
    <property type="match status" value="1"/>
</dbReference>
<name>A0ABQ8Z422_9EUKA</name>
<keyword evidence="5" id="KW-1185">Reference proteome</keyword>
<organism evidence="4 5">
    <name type="scientific">Anaeramoeba flamelloides</name>
    <dbReference type="NCBI Taxonomy" id="1746091"/>
    <lineage>
        <taxon>Eukaryota</taxon>
        <taxon>Metamonada</taxon>
        <taxon>Anaeramoebidae</taxon>
        <taxon>Anaeramoeba</taxon>
    </lineage>
</organism>
<dbReference type="SUPFAM" id="SSF54928">
    <property type="entry name" value="RNA-binding domain, RBD"/>
    <property type="match status" value="1"/>
</dbReference>
<protein>
    <submittedName>
        <fullName evidence="4">Heterogeneous nuclear ribonucleoprotein-related</fullName>
    </submittedName>
</protein>
<reference evidence="4" key="1">
    <citation type="submission" date="2022-08" db="EMBL/GenBank/DDBJ databases">
        <title>Novel sulfate-reducing endosymbionts in the free-living metamonad Anaeramoeba.</title>
        <authorList>
            <person name="Jerlstrom-Hultqvist J."/>
            <person name="Cepicka I."/>
            <person name="Gallot-Lavallee L."/>
            <person name="Salas-Leiva D."/>
            <person name="Curtis B.A."/>
            <person name="Zahonova K."/>
            <person name="Pipaliya S."/>
            <person name="Dacks J."/>
            <person name="Roger A.J."/>
        </authorList>
    </citation>
    <scope>NUCLEOTIDE SEQUENCE</scope>
    <source>
        <strain evidence="4">Schooner1</strain>
    </source>
</reference>
<gene>
    <name evidence="4" type="ORF">M0813_14905</name>
</gene>
<feature type="domain" description="RRM" evidence="3">
    <location>
        <begin position="218"/>
        <end position="295"/>
    </location>
</feature>
<sequence>MENNFLKVINIFDKSPQPSNEKTHIKTNPQIQINRKPKIINLDPEPKNATNQTPKSKSKPKTKKIPQPNYFRLQLSTPEPQVNYPVVDLSLKKTNLFQQKKIQSKVSNPNENKVTKKRKYRNQQQIKIITKSKTKTRTNTKTITNTKIITKSKTNPKLLQKTQTNTKTKFLSNTKPKANIIPKTKINQQNPIKTAKSFLFLNTDHSLESLTNSNQKTFQIFISGLNFDSKEQDVLNYFSKYDQAISAKLVYNKNGKKTGQAFVTYRTQEEANRAVHFYHKQTMMSRWLWVRLSNDDRTITRPKKKFRSNKSRNATRKVHITQKTKTISLDNNMTKNNRNNYRKQKIKNTNNWNNNRNSSYSNHIINTDNEKSNLNITKCNFKQNKNHFSKPNKNIGSKLIDLTALFK</sequence>
<keyword evidence="4" id="KW-0687">Ribonucleoprotein</keyword>
<evidence type="ECO:0000313" key="4">
    <source>
        <dbReference type="EMBL" id="KAJ6251550.1"/>
    </source>
</evidence>
<dbReference type="PROSITE" id="PS50102">
    <property type="entry name" value="RRM"/>
    <property type="match status" value="1"/>
</dbReference>
<accession>A0ABQ8Z422</accession>
<evidence type="ECO:0000256" key="1">
    <source>
        <dbReference type="PROSITE-ProRule" id="PRU00176"/>
    </source>
</evidence>
<evidence type="ECO:0000256" key="2">
    <source>
        <dbReference type="SAM" id="MobiDB-lite"/>
    </source>
</evidence>